<dbReference type="Proteomes" id="UP001500363">
    <property type="component" value="Unassembled WGS sequence"/>
</dbReference>
<evidence type="ECO:0000313" key="2">
    <source>
        <dbReference type="Proteomes" id="UP001500363"/>
    </source>
</evidence>
<keyword evidence="2" id="KW-1185">Reference proteome</keyword>
<organism evidence="1 2">
    <name type="scientific">Kribbella lupini</name>
    <dbReference type="NCBI Taxonomy" id="291602"/>
    <lineage>
        <taxon>Bacteria</taxon>
        <taxon>Bacillati</taxon>
        <taxon>Actinomycetota</taxon>
        <taxon>Actinomycetes</taxon>
        <taxon>Propionibacteriales</taxon>
        <taxon>Kribbellaceae</taxon>
        <taxon>Kribbella</taxon>
    </lineage>
</organism>
<proteinExistence type="predicted"/>
<sequence length="63" mass="7394">MPHRIVADGKHSWLDRRDGECGMWVCCPPTAGIWTLLAMLEPEMRRPDRERLYAELRWVQSLG</sequence>
<reference evidence="1 2" key="1">
    <citation type="journal article" date="2019" name="Int. J. Syst. Evol. Microbiol.">
        <title>The Global Catalogue of Microorganisms (GCM) 10K type strain sequencing project: providing services to taxonomists for standard genome sequencing and annotation.</title>
        <authorList>
            <consortium name="The Broad Institute Genomics Platform"/>
            <consortium name="The Broad Institute Genome Sequencing Center for Infectious Disease"/>
            <person name="Wu L."/>
            <person name="Ma J."/>
        </authorList>
    </citation>
    <scope>NUCLEOTIDE SEQUENCE [LARGE SCALE GENOMIC DNA]</scope>
    <source>
        <strain evidence="1 2">JCM 14303</strain>
    </source>
</reference>
<dbReference type="RefSeq" id="WP_344182071.1">
    <property type="nucleotide sequence ID" value="NZ_BAAANC010000004.1"/>
</dbReference>
<name>A0ABN2CCH4_9ACTN</name>
<protein>
    <submittedName>
        <fullName evidence="1">Uncharacterized protein</fullName>
    </submittedName>
</protein>
<dbReference type="EMBL" id="BAAANC010000004">
    <property type="protein sequence ID" value="GAA1555789.1"/>
    <property type="molecule type" value="Genomic_DNA"/>
</dbReference>
<accession>A0ABN2CCH4</accession>
<evidence type="ECO:0000313" key="1">
    <source>
        <dbReference type="EMBL" id="GAA1555789.1"/>
    </source>
</evidence>
<gene>
    <name evidence="1" type="ORF">GCM10009741_70380</name>
</gene>
<comment type="caution">
    <text evidence="1">The sequence shown here is derived from an EMBL/GenBank/DDBJ whole genome shotgun (WGS) entry which is preliminary data.</text>
</comment>